<keyword evidence="6" id="KW-0645">Protease</keyword>
<evidence type="ECO:0000313" key="19">
    <source>
        <dbReference type="Proteomes" id="UP000011747"/>
    </source>
</evidence>
<reference evidence="18 19" key="1">
    <citation type="submission" date="2011-09" db="EMBL/GenBank/DDBJ databases">
        <title>The Genome Sequence of Bacillus smithii 7_3_47FAA.</title>
        <authorList>
            <consortium name="The Broad Institute Genome Sequencing Platform"/>
            <person name="Earl A."/>
            <person name="Ward D."/>
            <person name="Feldgarden M."/>
            <person name="Gevers D."/>
            <person name="Daigneault M."/>
            <person name="Strauss J."/>
            <person name="Allen-Vercoe E."/>
            <person name="Young S.K."/>
            <person name="Zeng Q."/>
            <person name="Gargeya S."/>
            <person name="Fitzgerald M."/>
            <person name="Haas B."/>
            <person name="Abouelleil A."/>
            <person name="Alvarado L."/>
            <person name="Arachchi H.M."/>
            <person name="Berlin A."/>
            <person name="Brown A."/>
            <person name="Chapman S.B."/>
            <person name="Chen Z."/>
            <person name="Dunbar C."/>
            <person name="Freedman E."/>
            <person name="Gearin G."/>
            <person name="Goldberg J."/>
            <person name="Griggs A."/>
            <person name="Gujja S."/>
            <person name="Heiman D."/>
            <person name="Howarth C."/>
            <person name="Larson L."/>
            <person name="Lui A."/>
            <person name="MacDonald P.J.P."/>
            <person name="Montmayeur A."/>
            <person name="Murphy C."/>
            <person name="Neiman D."/>
            <person name="Pearson M."/>
            <person name="Priest M."/>
            <person name="Roberts A."/>
            <person name="Saif S."/>
            <person name="Shea T."/>
            <person name="Shenoy N."/>
            <person name="Sisk P."/>
            <person name="Stolte C."/>
            <person name="Sykes S."/>
            <person name="Wortman J."/>
            <person name="Nusbaum C."/>
            <person name="Birren B."/>
        </authorList>
    </citation>
    <scope>NUCLEOTIDE SEQUENCE [LARGE SCALE GENOMIC DNA]</scope>
    <source>
        <strain evidence="18 19">7_3_47FAA</strain>
    </source>
</reference>
<feature type="domain" description="Peptidase S11 D-Ala-D-Ala carboxypeptidase A C-terminal" evidence="17">
    <location>
        <begin position="310"/>
        <end position="421"/>
    </location>
</feature>
<evidence type="ECO:0000256" key="9">
    <source>
        <dbReference type="ARBA" id="ARBA00022960"/>
    </source>
</evidence>
<evidence type="ECO:0000256" key="13">
    <source>
        <dbReference type="PIRSR" id="PIRSR618044-1"/>
    </source>
</evidence>
<dbReference type="InterPro" id="IPR037167">
    <property type="entry name" value="Peptidase_S11_C_sf"/>
</dbReference>
<feature type="active site" description="Proton acceptor" evidence="13">
    <location>
        <position position="69"/>
    </location>
</feature>
<dbReference type="GO" id="GO:0008360">
    <property type="term" value="P:regulation of cell shape"/>
    <property type="evidence" value="ECO:0007669"/>
    <property type="project" value="UniProtKB-KW"/>
</dbReference>
<evidence type="ECO:0000256" key="15">
    <source>
        <dbReference type="RuleBase" id="RU004016"/>
    </source>
</evidence>
<dbReference type="GeneID" id="87580296"/>
<evidence type="ECO:0000313" key="18">
    <source>
        <dbReference type="EMBL" id="EHL79732.1"/>
    </source>
</evidence>
<comment type="similarity">
    <text evidence="3 15">Belongs to the peptidase S11 family.</text>
</comment>
<dbReference type="GO" id="GO:0006508">
    <property type="term" value="P:proteolysis"/>
    <property type="evidence" value="ECO:0007669"/>
    <property type="project" value="UniProtKB-KW"/>
</dbReference>
<feature type="active site" evidence="13">
    <location>
        <position position="130"/>
    </location>
</feature>
<dbReference type="PANTHER" id="PTHR21581">
    <property type="entry name" value="D-ALANYL-D-ALANINE CARBOXYPEPTIDASE"/>
    <property type="match status" value="1"/>
</dbReference>
<dbReference type="GO" id="GO:0009252">
    <property type="term" value="P:peptidoglycan biosynthetic process"/>
    <property type="evidence" value="ECO:0007669"/>
    <property type="project" value="UniProtKB-UniPathway"/>
</dbReference>
<dbReference type="Proteomes" id="UP000011747">
    <property type="component" value="Unassembled WGS sequence"/>
</dbReference>
<organism evidence="18 19">
    <name type="scientific">Bacillus smithii 7_3_47FAA</name>
    <dbReference type="NCBI Taxonomy" id="665952"/>
    <lineage>
        <taxon>Bacteria</taxon>
        <taxon>Bacillati</taxon>
        <taxon>Bacillota</taxon>
        <taxon>Bacilli</taxon>
        <taxon>Bacillales</taxon>
        <taxon>Bacillaceae</taxon>
        <taxon>Bacillus</taxon>
    </lineage>
</organism>
<dbReference type="PATRIC" id="fig|665952.3.peg.12"/>
<evidence type="ECO:0000256" key="1">
    <source>
        <dbReference type="ARBA" id="ARBA00003217"/>
    </source>
</evidence>
<feature type="chain" id="PRO_5003526289" description="serine-type D-Ala-D-Ala carboxypeptidase" evidence="16">
    <location>
        <begin position="32"/>
        <end position="447"/>
    </location>
</feature>
<dbReference type="MEROPS" id="S11.001"/>
<dbReference type="InterPro" id="IPR012907">
    <property type="entry name" value="Peptidase_S11_C"/>
</dbReference>
<dbReference type="GO" id="GO:0009002">
    <property type="term" value="F:serine-type D-Ala-D-Ala carboxypeptidase activity"/>
    <property type="evidence" value="ECO:0007669"/>
    <property type="project" value="UniProtKB-EC"/>
</dbReference>
<keyword evidence="11" id="KW-0961">Cell wall biogenesis/degradation</keyword>
<keyword evidence="19" id="KW-1185">Reference proteome</keyword>
<protein>
    <recommendedName>
        <fullName evidence="4">serine-type D-Ala-D-Ala carboxypeptidase</fullName>
        <ecNumber evidence="4">3.4.16.4</ecNumber>
    </recommendedName>
</protein>
<evidence type="ECO:0000256" key="14">
    <source>
        <dbReference type="PIRSR" id="PIRSR618044-2"/>
    </source>
</evidence>
<evidence type="ECO:0000256" key="5">
    <source>
        <dbReference type="ARBA" id="ARBA00022645"/>
    </source>
</evidence>
<keyword evidence="5" id="KW-0121">Carboxypeptidase</keyword>
<evidence type="ECO:0000256" key="3">
    <source>
        <dbReference type="ARBA" id="ARBA00007164"/>
    </source>
</evidence>
<evidence type="ECO:0000256" key="12">
    <source>
        <dbReference type="ARBA" id="ARBA00034000"/>
    </source>
</evidence>
<dbReference type="Pfam" id="PF00768">
    <property type="entry name" value="Peptidase_S11"/>
    <property type="match status" value="1"/>
</dbReference>
<dbReference type="InterPro" id="IPR018044">
    <property type="entry name" value="Peptidase_S11"/>
</dbReference>
<comment type="catalytic activity">
    <reaction evidence="12">
        <text>Preferential cleavage: (Ac)2-L-Lys-D-Ala-|-D-Ala. Also transpeptidation of peptidyl-alanyl moieties that are N-acyl substituents of D-alanine.</text>
        <dbReference type="EC" id="3.4.16.4"/>
    </reaction>
</comment>
<dbReference type="InterPro" id="IPR015956">
    <property type="entry name" value="Peniciliin-bd_prot_C_sf"/>
</dbReference>
<evidence type="ECO:0000256" key="2">
    <source>
        <dbReference type="ARBA" id="ARBA00004752"/>
    </source>
</evidence>
<feature type="active site" description="Acyl-ester intermediate" evidence="13">
    <location>
        <position position="66"/>
    </location>
</feature>
<accession>G9QGJ8</accession>
<comment type="function">
    <text evidence="1">Removes C-terminal D-alanyl residues from sugar-peptide cell wall precursors.</text>
</comment>
<dbReference type="Pfam" id="PF07943">
    <property type="entry name" value="PBP5_C"/>
    <property type="match status" value="1"/>
</dbReference>
<keyword evidence="9" id="KW-0133">Cell shape</keyword>
<keyword evidence="10" id="KW-0573">Peptidoglycan synthesis</keyword>
<evidence type="ECO:0000256" key="16">
    <source>
        <dbReference type="SAM" id="SignalP"/>
    </source>
</evidence>
<comment type="pathway">
    <text evidence="2">Cell wall biogenesis; peptidoglycan biosynthesis.</text>
</comment>
<dbReference type="EMBL" id="ACWF01000001">
    <property type="protein sequence ID" value="EHL79732.1"/>
    <property type="molecule type" value="Genomic_DNA"/>
</dbReference>
<sequence>MRKKKVYKSIACLVSLLLLTVLLQSPVQAQAEETPNINAAAAILIDGDTGKILYEKNADKMLGIASMTKMMTEYLLLEAIKEKKVSWDTEYRVSDRVYKISQERNFSNVPLRLGEKYKIRELYEAMAIYSADAASIAIAETIAGSEENFVKLMNQKAKELGLQCKFVNATGLSNKDLKGMYPKNSGPNDENLMTARSTAKLAYRLIKDYPEVLKTASIPKKKFRPGTADEINMENWNWMLPGLVFAYKGMDGLKTGTTDFAGYCFAGTAKRGNVRLISVVMNAKDPSGKGSYNARFTETKKLLDYGFNEFSRQKIYPAKLQLKGYETIKVEKGKDKEVTIYTNKPFYDLVKKGEPKKYTASFTPDRSKIDKNGALKAPVQKGETVGYLTFHSETNNPLGYLSKEEEKKASIPVVTAKAVDKANWFILSLRSIGDLFDGMFSTVKSWF</sequence>
<feature type="binding site" evidence="14">
    <location>
        <position position="254"/>
    </location>
    <ligand>
        <name>substrate</name>
    </ligand>
</feature>
<proteinExistence type="inferred from homology"/>
<evidence type="ECO:0000256" key="10">
    <source>
        <dbReference type="ARBA" id="ARBA00022984"/>
    </source>
</evidence>
<evidence type="ECO:0000256" key="11">
    <source>
        <dbReference type="ARBA" id="ARBA00023316"/>
    </source>
</evidence>
<dbReference type="GO" id="GO:0071555">
    <property type="term" value="P:cell wall organization"/>
    <property type="evidence" value="ECO:0007669"/>
    <property type="project" value="UniProtKB-KW"/>
</dbReference>
<dbReference type="Gene3D" id="3.40.710.10">
    <property type="entry name" value="DD-peptidase/beta-lactamase superfamily"/>
    <property type="match status" value="1"/>
</dbReference>
<dbReference type="AlphaFoldDB" id="G9QGJ8"/>
<keyword evidence="7 16" id="KW-0732">Signal</keyword>
<dbReference type="PANTHER" id="PTHR21581:SF11">
    <property type="entry name" value="D-ALANYL-D-ALANINE CARBOXYPEPTIDASE DACA"/>
    <property type="match status" value="1"/>
</dbReference>
<evidence type="ECO:0000256" key="8">
    <source>
        <dbReference type="ARBA" id="ARBA00022801"/>
    </source>
</evidence>
<dbReference type="UniPathway" id="UPA00219"/>
<evidence type="ECO:0000256" key="4">
    <source>
        <dbReference type="ARBA" id="ARBA00012448"/>
    </source>
</evidence>
<feature type="signal peptide" evidence="16">
    <location>
        <begin position="1"/>
        <end position="31"/>
    </location>
</feature>
<evidence type="ECO:0000256" key="6">
    <source>
        <dbReference type="ARBA" id="ARBA00022670"/>
    </source>
</evidence>
<keyword evidence="8" id="KW-0378">Hydrolase</keyword>
<dbReference type="HOGENOM" id="CLU_027070_8_2_9"/>
<dbReference type="SUPFAM" id="SSF69189">
    <property type="entry name" value="Penicillin-binding protein associated domain"/>
    <property type="match status" value="1"/>
</dbReference>
<dbReference type="SMART" id="SM00936">
    <property type="entry name" value="PBP5_C"/>
    <property type="match status" value="1"/>
</dbReference>
<dbReference type="PRINTS" id="PR00725">
    <property type="entry name" value="DADACBPTASE1"/>
</dbReference>
<evidence type="ECO:0000259" key="17">
    <source>
        <dbReference type="SMART" id="SM00936"/>
    </source>
</evidence>
<gene>
    <name evidence="18" type="ORF">HMPREF1015_03264</name>
</gene>
<dbReference type="RefSeq" id="WP_003352270.1">
    <property type="nucleotide sequence ID" value="NZ_JH414738.1"/>
</dbReference>
<dbReference type="InterPro" id="IPR001967">
    <property type="entry name" value="Peptidase_S11_N"/>
</dbReference>
<dbReference type="InterPro" id="IPR012338">
    <property type="entry name" value="Beta-lactam/transpept-like"/>
</dbReference>
<evidence type="ECO:0000256" key="7">
    <source>
        <dbReference type="ARBA" id="ARBA00022729"/>
    </source>
</evidence>
<dbReference type="SUPFAM" id="SSF56601">
    <property type="entry name" value="beta-lactamase/transpeptidase-like"/>
    <property type="match status" value="1"/>
</dbReference>
<name>G9QGJ8_9BACI</name>
<dbReference type="EC" id="3.4.16.4" evidence="4"/>
<comment type="caution">
    <text evidence="18">The sequence shown here is derived from an EMBL/GenBank/DDBJ whole genome shotgun (WGS) entry which is preliminary data.</text>
</comment>
<dbReference type="Gene3D" id="2.60.410.10">
    <property type="entry name" value="D-Ala-D-Ala carboxypeptidase, C-terminal domain"/>
    <property type="match status" value="1"/>
</dbReference>